<reference evidence="1" key="1">
    <citation type="submission" date="2017-07" db="EMBL/GenBank/DDBJ databases">
        <title>Taro Niue Genome Assembly and Annotation.</title>
        <authorList>
            <person name="Atibalentja N."/>
            <person name="Keating K."/>
            <person name="Fields C.J."/>
        </authorList>
    </citation>
    <scope>NUCLEOTIDE SEQUENCE</scope>
    <source>
        <strain evidence="1">Niue_2</strain>
        <tissue evidence="1">Leaf</tissue>
    </source>
</reference>
<protein>
    <submittedName>
        <fullName evidence="1">Uncharacterized protein</fullName>
    </submittedName>
</protein>
<name>A0A843XCZ6_COLES</name>
<proteinExistence type="predicted"/>
<keyword evidence="2" id="KW-1185">Reference proteome</keyword>
<organism evidence="1 2">
    <name type="scientific">Colocasia esculenta</name>
    <name type="common">Wild taro</name>
    <name type="synonym">Arum esculentum</name>
    <dbReference type="NCBI Taxonomy" id="4460"/>
    <lineage>
        <taxon>Eukaryota</taxon>
        <taxon>Viridiplantae</taxon>
        <taxon>Streptophyta</taxon>
        <taxon>Embryophyta</taxon>
        <taxon>Tracheophyta</taxon>
        <taxon>Spermatophyta</taxon>
        <taxon>Magnoliopsida</taxon>
        <taxon>Liliopsida</taxon>
        <taxon>Araceae</taxon>
        <taxon>Aroideae</taxon>
        <taxon>Colocasieae</taxon>
        <taxon>Colocasia</taxon>
    </lineage>
</organism>
<evidence type="ECO:0000313" key="1">
    <source>
        <dbReference type="EMBL" id="MQM17130.1"/>
    </source>
</evidence>
<dbReference type="Proteomes" id="UP000652761">
    <property type="component" value="Unassembled WGS sequence"/>
</dbReference>
<dbReference type="AlphaFoldDB" id="A0A843XCZ6"/>
<gene>
    <name evidence="1" type="ORF">Taro_050098</name>
</gene>
<comment type="caution">
    <text evidence="1">The sequence shown here is derived from an EMBL/GenBank/DDBJ whole genome shotgun (WGS) entry which is preliminary data.</text>
</comment>
<dbReference type="EMBL" id="NMUH01007361">
    <property type="protein sequence ID" value="MQM17130.1"/>
    <property type="molecule type" value="Genomic_DNA"/>
</dbReference>
<sequence length="453" mass="48418">MLASRGSGWCVILLATSGGGLVVAVVTTFPRTGNPYWAFFARLTPLLSSARGSSSRELGVGWVVEAAVAPCVVDSSESECCELLYLSELRVVLCKFSGFMCMLQEGCSCCYAACVASVVAQCVRAVVSGLAVDLLAMVLPCGGRLQESPGAVLFVIFGAFGCVEVHRLVSLSSGEFWLVRSGGFSQIYALVVLVEVLPGPACVASVVLLDTVFSLKCAVWLGCILVRSSQDISWHFWWRCGALGYASGCCVHQLVSLFVSKFLNCVDGTLCVPIVRVVCVVSHSRCALADGDLVSCVESFPLASVVSAAGWFWRYLAPMGLSFHFDAPHVAGWCGCCHEEVMVFDATVILVATSLCVAFLSCLASPSRLHVAPGQRVTTMFHRFGRLAAVRVAVSLDSFSILPSPVWYVCGLWAAPRWSIPWVYLSNSVASTVHVTTPKELAVAVPFPFVMVS</sequence>
<accession>A0A843XCZ6</accession>
<evidence type="ECO:0000313" key="2">
    <source>
        <dbReference type="Proteomes" id="UP000652761"/>
    </source>
</evidence>